<evidence type="ECO:0000313" key="4">
    <source>
        <dbReference type="Proteomes" id="UP001295684"/>
    </source>
</evidence>
<keyword evidence="1" id="KW-1133">Transmembrane helix</keyword>
<protein>
    <recommendedName>
        <fullName evidence="5">SbsA Ig-like domain-containing protein</fullName>
    </recommendedName>
</protein>
<keyword evidence="2" id="KW-0732">Signal</keyword>
<feature type="transmembrane region" description="Helical" evidence="1">
    <location>
        <begin position="684"/>
        <end position="708"/>
    </location>
</feature>
<sequence length="724" mass="80347">MWILLATLLFVPAFCQDSQCRSTSVATKEVYTSSGVTAYYVQNVFVDQTSEYIHGYITFTNGTSACTLMKKSGQDLNWNLDWSKVYMASIPKFNADFVESESWIIGAYFEPSKDSQIVKVKGSDGSVIKTVSNSMCKISSYVHSIVVQSKSNQHYLFQNCQSDGTLRSRVCKISLADYGATCVTTSDITKDSFGMALLNDPQVFLTGSNGNLASVIFFKAIDFGTASMVWESKMVCPDTNCPNFRPVSIHIPSVDLIIFTMIFKTSDKLAILEIDDQNGLSKSGSTPIIFADCLSCCSNFEHEGYAYIMAWCSYGSMICKYDYTNHLVVSVKHSISSDIALYQAKMHKTTDGLYRMIMGGRLTPIDSYLLYSSFETLQYTEDFIQNSTTLYTKLEPSDTTYQIVAGLTSTFAFYGPTLNVETPTTSSDFTRDFTPGIVFSRKIYYNFDTEMFTLTENAEGEIKLNLTRACDSSSVISNNMVNNSPYPYPSWITFDSSASTITFNSPASDDANYSVAIDTLASGMATSQKKLLYFSVQKCNVQNCKKCSATDTSKCEECKIYYEGDACTEVNLNEAQAVATAATTVQATSVALVAISSAVSVNSPVLVWVIINHLQILTLLIFMKAYVPSEVVEYLTSSGFSFFQAKSLDLHILNSAEEWFEEGKPDDRLQILGYDSASAFKNHFGIIVILLMVIVLHLCVCLCCRPFCRDEGKCKCLKKIFACW</sequence>
<accession>A0AAD1XPP6</accession>
<dbReference type="Proteomes" id="UP001295684">
    <property type="component" value="Unassembled WGS sequence"/>
</dbReference>
<evidence type="ECO:0000313" key="3">
    <source>
        <dbReference type="EMBL" id="CAI2376691.1"/>
    </source>
</evidence>
<dbReference type="AlphaFoldDB" id="A0AAD1XPP6"/>
<feature type="signal peptide" evidence="2">
    <location>
        <begin position="1"/>
        <end position="15"/>
    </location>
</feature>
<gene>
    <name evidence="3" type="ORF">ECRASSUSDP1_LOCUS18062</name>
</gene>
<dbReference type="EMBL" id="CAMPGE010018256">
    <property type="protein sequence ID" value="CAI2376691.1"/>
    <property type="molecule type" value="Genomic_DNA"/>
</dbReference>
<name>A0AAD1XPP6_EUPCR</name>
<organism evidence="3 4">
    <name type="scientific">Euplotes crassus</name>
    <dbReference type="NCBI Taxonomy" id="5936"/>
    <lineage>
        <taxon>Eukaryota</taxon>
        <taxon>Sar</taxon>
        <taxon>Alveolata</taxon>
        <taxon>Ciliophora</taxon>
        <taxon>Intramacronucleata</taxon>
        <taxon>Spirotrichea</taxon>
        <taxon>Hypotrichia</taxon>
        <taxon>Euplotida</taxon>
        <taxon>Euplotidae</taxon>
        <taxon>Moneuplotes</taxon>
    </lineage>
</organism>
<keyword evidence="1" id="KW-0812">Transmembrane</keyword>
<proteinExistence type="predicted"/>
<keyword evidence="1" id="KW-0472">Membrane</keyword>
<evidence type="ECO:0008006" key="5">
    <source>
        <dbReference type="Google" id="ProtNLM"/>
    </source>
</evidence>
<feature type="chain" id="PRO_5042097938" description="SbsA Ig-like domain-containing protein" evidence="2">
    <location>
        <begin position="16"/>
        <end position="724"/>
    </location>
</feature>
<evidence type="ECO:0000256" key="1">
    <source>
        <dbReference type="SAM" id="Phobius"/>
    </source>
</evidence>
<keyword evidence="4" id="KW-1185">Reference proteome</keyword>
<comment type="caution">
    <text evidence="3">The sequence shown here is derived from an EMBL/GenBank/DDBJ whole genome shotgun (WGS) entry which is preliminary data.</text>
</comment>
<evidence type="ECO:0000256" key="2">
    <source>
        <dbReference type="SAM" id="SignalP"/>
    </source>
</evidence>
<reference evidence="3" key="1">
    <citation type="submission" date="2023-07" db="EMBL/GenBank/DDBJ databases">
        <authorList>
            <consortium name="AG Swart"/>
            <person name="Singh M."/>
            <person name="Singh A."/>
            <person name="Seah K."/>
            <person name="Emmerich C."/>
        </authorList>
    </citation>
    <scope>NUCLEOTIDE SEQUENCE</scope>
    <source>
        <strain evidence="3">DP1</strain>
    </source>
</reference>